<keyword evidence="2" id="KW-1185">Reference proteome</keyword>
<sequence>MHELLAFLDTLYLYPKGSFPGDLDKTLKQFLYHLLEPCVLGNSSRRYFSAKDIFAFSNVAHQQQDKSRYTCLILIPIYPASLRDPSTAHNSQYHRKSQSCQAVWVIKHHKLPRFFDHTICTVPSIDPRAKDL</sequence>
<dbReference type="RefSeq" id="XP_066613931.1">
    <property type="nucleotide sequence ID" value="XM_066757547.1"/>
</dbReference>
<accession>A0ABR3BS22</accession>
<gene>
    <name evidence="1" type="ORF">I308_103045</name>
</gene>
<dbReference type="GeneID" id="91989901"/>
<reference evidence="1 2" key="2">
    <citation type="submission" date="2024-01" db="EMBL/GenBank/DDBJ databases">
        <title>Comparative genomics of Cryptococcus and Kwoniella reveals pathogenesis evolution and contrasting modes of karyotype evolution via chromosome fusion or intercentromeric recombination.</title>
        <authorList>
            <person name="Coelho M.A."/>
            <person name="David-Palma M."/>
            <person name="Shea T."/>
            <person name="Bowers K."/>
            <person name="Mcginley-Smith S."/>
            <person name="Mohammad A.W."/>
            <person name="Gnirke A."/>
            <person name="Yurkov A.M."/>
            <person name="Nowrousian M."/>
            <person name="Sun S."/>
            <person name="Cuomo C.A."/>
            <person name="Heitman J."/>
        </authorList>
    </citation>
    <scope>NUCLEOTIDE SEQUENCE [LARGE SCALE GENOMIC DNA]</scope>
    <source>
        <strain evidence="1 2">IND107</strain>
    </source>
</reference>
<organism evidence="1 2">
    <name type="scientific">Cryptococcus tetragattii IND107</name>
    <dbReference type="NCBI Taxonomy" id="1296105"/>
    <lineage>
        <taxon>Eukaryota</taxon>
        <taxon>Fungi</taxon>
        <taxon>Dikarya</taxon>
        <taxon>Basidiomycota</taxon>
        <taxon>Agaricomycotina</taxon>
        <taxon>Tremellomycetes</taxon>
        <taxon>Tremellales</taxon>
        <taxon>Cryptococcaceae</taxon>
        <taxon>Cryptococcus</taxon>
        <taxon>Cryptococcus gattii species complex</taxon>
    </lineage>
</organism>
<dbReference type="Proteomes" id="UP000054399">
    <property type="component" value="Unassembled WGS sequence"/>
</dbReference>
<evidence type="ECO:0000313" key="2">
    <source>
        <dbReference type="Proteomes" id="UP000054399"/>
    </source>
</evidence>
<protein>
    <submittedName>
        <fullName evidence="1">Uncharacterized protein</fullName>
    </submittedName>
</protein>
<reference evidence="2" key="1">
    <citation type="submission" date="2015-01" db="EMBL/GenBank/DDBJ databases">
        <title>The Genome Sequence of Cryptococcus gattii MMRL2647.</title>
        <authorList>
            <consortium name="The Broad Institute Genomics Platform"/>
            <person name="Cuomo C."/>
            <person name="Litvintseva A."/>
            <person name="Chen Y."/>
            <person name="Heitman J."/>
            <person name="Sun S."/>
            <person name="Springer D."/>
            <person name="Dromer F."/>
            <person name="Young S."/>
            <person name="Zeng Q."/>
            <person name="Gargeya S."/>
            <person name="Abouelleil A."/>
            <person name="Alvarado L."/>
            <person name="Chapman S.B."/>
            <person name="Gainer-Dewar J."/>
            <person name="Goldberg J."/>
            <person name="Griggs A."/>
            <person name="Gujja S."/>
            <person name="Hansen M."/>
            <person name="Howarth C."/>
            <person name="Imamovic A."/>
            <person name="Larimer J."/>
            <person name="Murphy C."/>
            <person name="Naylor J."/>
            <person name="Pearson M."/>
            <person name="Priest M."/>
            <person name="Roberts A."/>
            <person name="Saif S."/>
            <person name="Shea T."/>
            <person name="Sykes S."/>
            <person name="Wortman J."/>
            <person name="Nusbaum C."/>
            <person name="Birren B."/>
        </authorList>
    </citation>
    <scope>NUCLEOTIDE SEQUENCE [LARGE SCALE GENOMIC DNA]</scope>
    <source>
        <strain evidence="2">IND107</strain>
    </source>
</reference>
<proteinExistence type="predicted"/>
<evidence type="ECO:0000313" key="1">
    <source>
        <dbReference type="EMBL" id="KAL0249744.1"/>
    </source>
</evidence>
<comment type="caution">
    <text evidence="1">The sequence shown here is derived from an EMBL/GenBank/DDBJ whole genome shotgun (WGS) entry which is preliminary data.</text>
</comment>
<name>A0ABR3BS22_9TREE</name>
<dbReference type="EMBL" id="ATAM02000005">
    <property type="protein sequence ID" value="KAL0249744.1"/>
    <property type="molecule type" value="Genomic_DNA"/>
</dbReference>